<evidence type="ECO:0000256" key="1">
    <source>
        <dbReference type="SAM" id="Coils"/>
    </source>
</evidence>
<evidence type="ECO:0000313" key="4">
    <source>
        <dbReference type="Proteomes" id="UP001597097"/>
    </source>
</evidence>
<feature type="region of interest" description="Disordered" evidence="2">
    <location>
        <begin position="54"/>
        <end position="116"/>
    </location>
</feature>
<dbReference type="EMBL" id="JBHUCM010000044">
    <property type="protein sequence ID" value="MFD1544354.1"/>
    <property type="molecule type" value="Genomic_DNA"/>
</dbReference>
<dbReference type="Proteomes" id="UP001597097">
    <property type="component" value="Unassembled WGS sequence"/>
</dbReference>
<organism evidence="3 4">
    <name type="scientific">Nonomuraea guangzhouensis</name>
    <dbReference type="NCBI Taxonomy" id="1291555"/>
    <lineage>
        <taxon>Bacteria</taxon>
        <taxon>Bacillati</taxon>
        <taxon>Actinomycetota</taxon>
        <taxon>Actinomycetes</taxon>
        <taxon>Streptosporangiales</taxon>
        <taxon>Streptosporangiaceae</taxon>
        <taxon>Nonomuraea</taxon>
    </lineage>
</organism>
<evidence type="ECO:0000256" key="2">
    <source>
        <dbReference type="SAM" id="MobiDB-lite"/>
    </source>
</evidence>
<gene>
    <name evidence="3" type="ORF">ACFSJ0_45440</name>
</gene>
<keyword evidence="4" id="KW-1185">Reference proteome</keyword>
<feature type="coiled-coil region" evidence="1">
    <location>
        <begin position="26"/>
        <end position="53"/>
    </location>
</feature>
<proteinExistence type="predicted"/>
<keyword evidence="1" id="KW-0175">Coiled coil</keyword>
<evidence type="ECO:0000313" key="3">
    <source>
        <dbReference type="EMBL" id="MFD1544354.1"/>
    </source>
</evidence>
<reference evidence="4" key="1">
    <citation type="journal article" date="2019" name="Int. J. Syst. Evol. Microbiol.">
        <title>The Global Catalogue of Microorganisms (GCM) 10K type strain sequencing project: providing services to taxonomists for standard genome sequencing and annotation.</title>
        <authorList>
            <consortium name="The Broad Institute Genomics Platform"/>
            <consortium name="The Broad Institute Genome Sequencing Center for Infectious Disease"/>
            <person name="Wu L."/>
            <person name="Ma J."/>
        </authorList>
    </citation>
    <scope>NUCLEOTIDE SEQUENCE [LARGE SCALE GENOMIC DNA]</scope>
    <source>
        <strain evidence="4">CGMCC 1.15399</strain>
    </source>
</reference>
<protein>
    <submittedName>
        <fullName evidence="3">Uncharacterized protein</fullName>
    </submittedName>
</protein>
<name>A0ABW4GPP4_9ACTN</name>
<comment type="caution">
    <text evidence="3">The sequence shown here is derived from an EMBL/GenBank/DDBJ whole genome shotgun (WGS) entry which is preliminary data.</text>
</comment>
<dbReference type="RefSeq" id="WP_219529123.1">
    <property type="nucleotide sequence ID" value="NZ_JAHKRM010000006.1"/>
</dbReference>
<feature type="compositionally biased region" description="Polar residues" evidence="2">
    <location>
        <begin position="90"/>
        <end position="100"/>
    </location>
</feature>
<accession>A0ABW4GPP4</accession>
<sequence>MSKQMTFVLVCVIVLSAVIPGAVGYLSARLEAIESAERNLHALEARLHTRMAREARDARPVTFPAPCVPGTAPSRPQLRQPPPAALVPESNDQAQRQHGSTPAWLPELLKELHENE</sequence>